<dbReference type="EMBL" id="RDQH01000329">
    <property type="protein sequence ID" value="RXI04494.1"/>
    <property type="molecule type" value="Genomic_DNA"/>
</dbReference>
<dbReference type="Proteomes" id="UP000290289">
    <property type="component" value="Chromosome 3"/>
</dbReference>
<comment type="caution">
    <text evidence="2">The sequence shown here is derived from an EMBL/GenBank/DDBJ whole genome shotgun (WGS) entry which is preliminary data.</text>
</comment>
<keyword evidence="3" id="KW-1185">Reference proteome</keyword>
<protein>
    <submittedName>
        <fullName evidence="2">Uncharacterized protein</fullName>
    </submittedName>
</protein>
<dbReference type="AlphaFoldDB" id="A0A498KDP7"/>
<accession>A0A498KDP7</accession>
<organism evidence="2 3">
    <name type="scientific">Malus domestica</name>
    <name type="common">Apple</name>
    <name type="synonym">Pyrus malus</name>
    <dbReference type="NCBI Taxonomy" id="3750"/>
    <lineage>
        <taxon>Eukaryota</taxon>
        <taxon>Viridiplantae</taxon>
        <taxon>Streptophyta</taxon>
        <taxon>Embryophyta</taxon>
        <taxon>Tracheophyta</taxon>
        <taxon>Spermatophyta</taxon>
        <taxon>Magnoliopsida</taxon>
        <taxon>eudicotyledons</taxon>
        <taxon>Gunneridae</taxon>
        <taxon>Pentapetalae</taxon>
        <taxon>rosids</taxon>
        <taxon>fabids</taxon>
        <taxon>Rosales</taxon>
        <taxon>Rosaceae</taxon>
        <taxon>Amygdaloideae</taxon>
        <taxon>Maleae</taxon>
        <taxon>Malus</taxon>
    </lineage>
</organism>
<sequence length="83" mass="9289">MRKGRDRELCTLHRDTRLETQREKPGKTNPMGRNRPHQRVAVNEGYSDLDSLLQGLGGKGGQPSVSKASIDAMPCVKIWESEI</sequence>
<evidence type="ECO:0000313" key="3">
    <source>
        <dbReference type="Proteomes" id="UP000290289"/>
    </source>
</evidence>
<name>A0A498KDP7_MALDO</name>
<reference evidence="2 3" key="1">
    <citation type="submission" date="2018-10" db="EMBL/GenBank/DDBJ databases">
        <title>A high-quality apple genome assembly.</title>
        <authorList>
            <person name="Hu J."/>
        </authorList>
    </citation>
    <scope>NUCLEOTIDE SEQUENCE [LARGE SCALE GENOMIC DNA]</scope>
    <source>
        <strain evidence="3">cv. HFTH1</strain>
        <tissue evidence="2">Young leaf</tissue>
    </source>
</reference>
<feature type="region of interest" description="Disordered" evidence="1">
    <location>
        <begin position="1"/>
        <end position="39"/>
    </location>
</feature>
<evidence type="ECO:0000256" key="1">
    <source>
        <dbReference type="SAM" id="MobiDB-lite"/>
    </source>
</evidence>
<feature type="compositionally biased region" description="Basic and acidic residues" evidence="1">
    <location>
        <begin position="1"/>
        <end position="26"/>
    </location>
</feature>
<gene>
    <name evidence="2" type="ORF">DVH24_038768</name>
</gene>
<evidence type="ECO:0000313" key="2">
    <source>
        <dbReference type="EMBL" id="RXI04494.1"/>
    </source>
</evidence>
<proteinExistence type="predicted"/>